<gene>
    <name evidence="2" type="ORF">FRX31_011363</name>
</gene>
<sequence length="125" mass="14912">MTIRDVNICDGVKQIVSFFVKFRFTMFFIITRSLIAIDLMSLIIKSKKLNKINSRRSDRDYRELQHTVYIYRCFYKETKFIVSISLNKVEGVQNYCMNGCLFAFIIWAYIYLHDLGPRRLANNPF</sequence>
<keyword evidence="1" id="KW-0812">Transmembrane</keyword>
<feature type="transmembrane region" description="Helical" evidence="1">
    <location>
        <begin position="95"/>
        <end position="112"/>
    </location>
</feature>
<proteinExistence type="predicted"/>
<dbReference type="EMBL" id="JABWDY010012508">
    <property type="protein sequence ID" value="KAF5199054.1"/>
    <property type="molecule type" value="Genomic_DNA"/>
</dbReference>
<reference evidence="2 3" key="1">
    <citation type="submission" date="2020-06" db="EMBL/GenBank/DDBJ databases">
        <title>Transcriptomic and genomic resources for Thalictrum thalictroides and T. hernandezii: Facilitating candidate gene discovery in an emerging model plant lineage.</title>
        <authorList>
            <person name="Arias T."/>
            <person name="Riano-Pachon D.M."/>
            <person name="Di Stilio V.S."/>
        </authorList>
    </citation>
    <scope>NUCLEOTIDE SEQUENCE [LARGE SCALE GENOMIC DNA]</scope>
    <source>
        <strain evidence="3">cv. WT478/WT964</strain>
        <tissue evidence="2">Leaves</tissue>
    </source>
</reference>
<organism evidence="2 3">
    <name type="scientific">Thalictrum thalictroides</name>
    <name type="common">Rue-anemone</name>
    <name type="synonym">Anemone thalictroides</name>
    <dbReference type="NCBI Taxonomy" id="46969"/>
    <lineage>
        <taxon>Eukaryota</taxon>
        <taxon>Viridiplantae</taxon>
        <taxon>Streptophyta</taxon>
        <taxon>Embryophyta</taxon>
        <taxon>Tracheophyta</taxon>
        <taxon>Spermatophyta</taxon>
        <taxon>Magnoliopsida</taxon>
        <taxon>Ranunculales</taxon>
        <taxon>Ranunculaceae</taxon>
        <taxon>Thalictroideae</taxon>
        <taxon>Thalictrum</taxon>
    </lineage>
</organism>
<keyword evidence="3" id="KW-1185">Reference proteome</keyword>
<evidence type="ECO:0000313" key="2">
    <source>
        <dbReference type="EMBL" id="KAF5199054.1"/>
    </source>
</evidence>
<keyword evidence="1" id="KW-0472">Membrane</keyword>
<feature type="transmembrane region" description="Helical" evidence="1">
    <location>
        <begin position="24"/>
        <end position="44"/>
    </location>
</feature>
<protein>
    <submittedName>
        <fullName evidence="2">Uncharacterized protein</fullName>
    </submittedName>
</protein>
<evidence type="ECO:0000313" key="3">
    <source>
        <dbReference type="Proteomes" id="UP000554482"/>
    </source>
</evidence>
<keyword evidence="1" id="KW-1133">Transmembrane helix</keyword>
<name>A0A7J6WNU3_THATH</name>
<dbReference type="Proteomes" id="UP000554482">
    <property type="component" value="Unassembled WGS sequence"/>
</dbReference>
<comment type="caution">
    <text evidence="2">The sequence shown here is derived from an EMBL/GenBank/DDBJ whole genome shotgun (WGS) entry which is preliminary data.</text>
</comment>
<dbReference type="AlphaFoldDB" id="A0A7J6WNU3"/>
<evidence type="ECO:0000256" key="1">
    <source>
        <dbReference type="SAM" id="Phobius"/>
    </source>
</evidence>
<accession>A0A7J6WNU3</accession>